<dbReference type="PROSITE" id="PS51729">
    <property type="entry name" value="GNAT_YJDJ"/>
    <property type="match status" value="1"/>
</dbReference>
<dbReference type="InterPro" id="IPR045057">
    <property type="entry name" value="Gcn5-rel_NAT"/>
</dbReference>
<evidence type="ECO:0000313" key="3">
    <source>
        <dbReference type="Proteomes" id="UP000252733"/>
    </source>
</evidence>
<dbReference type="AlphaFoldDB" id="A0A368V8Y1"/>
<dbReference type="InterPro" id="IPR016181">
    <property type="entry name" value="Acyl_CoA_acyltransferase"/>
</dbReference>
<protein>
    <recommendedName>
        <fullName evidence="1">N-acetyltransferase domain-containing protein</fullName>
    </recommendedName>
</protein>
<name>A0A368V8Y1_9BACT</name>
<gene>
    <name evidence="2" type="ORF">DFO77_10570</name>
</gene>
<dbReference type="Pfam" id="PF14542">
    <property type="entry name" value="Acetyltransf_CG"/>
    <property type="match status" value="1"/>
</dbReference>
<dbReference type="RefSeq" id="WP_181872047.1">
    <property type="nucleotide sequence ID" value="NZ_QPIZ01000005.1"/>
</dbReference>
<dbReference type="Gene3D" id="3.40.630.30">
    <property type="match status" value="1"/>
</dbReference>
<dbReference type="SUPFAM" id="SSF55729">
    <property type="entry name" value="Acyl-CoA N-acyltransferases (Nat)"/>
    <property type="match status" value="1"/>
</dbReference>
<keyword evidence="3" id="KW-1185">Reference proteome</keyword>
<sequence>MEQKVHLNKEKKRFELKADEHMATLYYDPYEPSVWSLTHTLVPDPLKGKGIGSGLVKQVFTYCQENQIRIIPECTFVVSYIQKHPEWKKLLFEQE</sequence>
<accession>A0A368V8Y1</accession>
<evidence type="ECO:0000259" key="1">
    <source>
        <dbReference type="PROSITE" id="PS51729"/>
    </source>
</evidence>
<evidence type="ECO:0000313" key="2">
    <source>
        <dbReference type="EMBL" id="RCW37562.1"/>
    </source>
</evidence>
<proteinExistence type="predicted"/>
<dbReference type="PANTHER" id="PTHR31435">
    <property type="entry name" value="PROTEIN NATD1"/>
    <property type="match status" value="1"/>
</dbReference>
<organism evidence="2 3">
    <name type="scientific">Marinilabilia salmonicolor</name>
    <dbReference type="NCBI Taxonomy" id="989"/>
    <lineage>
        <taxon>Bacteria</taxon>
        <taxon>Pseudomonadati</taxon>
        <taxon>Bacteroidota</taxon>
        <taxon>Bacteroidia</taxon>
        <taxon>Marinilabiliales</taxon>
        <taxon>Marinilabiliaceae</taxon>
        <taxon>Marinilabilia</taxon>
    </lineage>
</organism>
<dbReference type="EMBL" id="QPIZ01000005">
    <property type="protein sequence ID" value="RCW37562.1"/>
    <property type="molecule type" value="Genomic_DNA"/>
</dbReference>
<dbReference type="Proteomes" id="UP000252733">
    <property type="component" value="Unassembled WGS sequence"/>
</dbReference>
<comment type="caution">
    <text evidence="2">The sequence shown here is derived from an EMBL/GenBank/DDBJ whole genome shotgun (WGS) entry which is preliminary data.</text>
</comment>
<reference evidence="2 3" key="1">
    <citation type="submission" date="2018-07" db="EMBL/GenBank/DDBJ databases">
        <title>Freshwater and sediment microbial communities from various areas in North America, analyzing microbe dynamics in response to fracking.</title>
        <authorList>
            <person name="Lamendella R."/>
        </authorList>
    </citation>
    <scope>NUCLEOTIDE SEQUENCE [LARGE SCALE GENOMIC DNA]</scope>
    <source>
        <strain evidence="2 3">160A</strain>
    </source>
</reference>
<dbReference type="InterPro" id="IPR031165">
    <property type="entry name" value="GNAT_YJDJ"/>
</dbReference>
<feature type="domain" description="N-acetyltransferase" evidence="1">
    <location>
        <begin position="6"/>
        <end position="92"/>
    </location>
</feature>
<dbReference type="PANTHER" id="PTHR31435:SF9">
    <property type="entry name" value="PROTEIN NATD1"/>
    <property type="match status" value="1"/>
</dbReference>